<dbReference type="AlphaFoldDB" id="A0A4Z1E4M3"/>
<organism evidence="1 2">
    <name type="scientific">Serinibacter arcticus</name>
    <dbReference type="NCBI Taxonomy" id="1655435"/>
    <lineage>
        <taxon>Bacteria</taxon>
        <taxon>Bacillati</taxon>
        <taxon>Actinomycetota</taxon>
        <taxon>Actinomycetes</taxon>
        <taxon>Micrococcales</taxon>
        <taxon>Beutenbergiaceae</taxon>
        <taxon>Serinibacter</taxon>
    </lineage>
</organism>
<reference evidence="1 2" key="1">
    <citation type="submission" date="2018-11" db="EMBL/GenBank/DDBJ databases">
        <title>Complete genome sequencing of the Actinobacteria Serinibacter sp. K3-2.</title>
        <authorList>
            <person name="Rakitin A.L."/>
            <person name="Beletsky A.V."/>
            <person name="Mardanov A.V."/>
            <person name="Ravin N.V."/>
            <person name="Gromova A.S."/>
            <person name="Filippova S.N."/>
            <person name="Gal'Chenko V.F."/>
        </authorList>
    </citation>
    <scope>NUCLEOTIDE SEQUENCE [LARGE SCALE GENOMIC DNA]</scope>
    <source>
        <strain evidence="1 2">K3-2</strain>
    </source>
</reference>
<proteinExistence type="predicted"/>
<evidence type="ECO:0000313" key="2">
    <source>
        <dbReference type="Proteomes" id="UP000297318"/>
    </source>
</evidence>
<evidence type="ECO:0000313" key="1">
    <source>
        <dbReference type="EMBL" id="TGO04687.1"/>
    </source>
</evidence>
<keyword evidence="2" id="KW-1185">Reference proteome</keyword>
<name>A0A4Z1E4M3_9MICO</name>
<accession>A0A4Z1E4M3</accession>
<sequence>MEWVVRGVGGSRGLWWVRWWWVRSVVGEVVVGQIGGG</sequence>
<comment type="caution">
    <text evidence="1">The sequence shown here is derived from an EMBL/GenBank/DDBJ whole genome shotgun (WGS) entry which is preliminary data.</text>
</comment>
<gene>
    <name evidence="1" type="ORF">SERN_2280</name>
</gene>
<dbReference type="EMBL" id="RHPJ01000003">
    <property type="protein sequence ID" value="TGO04687.1"/>
    <property type="molecule type" value="Genomic_DNA"/>
</dbReference>
<protein>
    <submittedName>
        <fullName evidence="1">Uncharacterized protein</fullName>
    </submittedName>
</protein>
<dbReference type="Proteomes" id="UP000297318">
    <property type="component" value="Unassembled WGS sequence"/>
</dbReference>